<comment type="pathway">
    <text evidence="6">Cofactor biosynthesis; ubiquinone biosynthesis.</text>
</comment>
<keyword evidence="8" id="KW-1185">Reference proteome</keyword>
<dbReference type="STRING" id="1328314.Achr_6480"/>
<evidence type="ECO:0000256" key="6">
    <source>
        <dbReference type="HAMAP-Rule" id="MF_01813"/>
    </source>
</evidence>
<keyword evidence="4 6" id="KW-0831">Ubiquinone biosynthesis</keyword>
<keyword evidence="3 6" id="KW-0808">Transferase</keyword>
<proteinExistence type="inferred from homology"/>
<dbReference type="GO" id="GO:0008425">
    <property type="term" value="F:2-methoxy-6-polyprenyl-1,4-benzoquinol methyltransferase activity"/>
    <property type="evidence" value="ECO:0007669"/>
    <property type="project" value="UniProtKB-UniRule"/>
</dbReference>
<evidence type="ECO:0000256" key="1">
    <source>
        <dbReference type="ARBA" id="ARBA00022428"/>
    </source>
</evidence>
<dbReference type="UniPathway" id="UPA00079">
    <property type="reaction ID" value="UER00169"/>
</dbReference>
<dbReference type="Gene3D" id="3.40.50.150">
    <property type="entry name" value="Vaccinia Virus protein VP39"/>
    <property type="match status" value="1"/>
</dbReference>
<dbReference type="GO" id="GO:0009234">
    <property type="term" value="P:menaquinone biosynthetic process"/>
    <property type="evidence" value="ECO:0007669"/>
    <property type="project" value="UniProtKB-UniRule"/>
</dbReference>
<evidence type="ECO:0000256" key="5">
    <source>
        <dbReference type="ARBA" id="ARBA00022691"/>
    </source>
</evidence>
<sequence>MNDPRKGREAEPTTHFGYQNVPESQKAQKVAEVFHSVAAKYDLMNDVLSGGLHRLWKRFTIELSGVRRGNRVLDIAGGTGDLTRQFSRLVGESGEVVLADINSSMLKVGRDRLLDKGVAGNVRFVQADAEKLPFPDNHFDVVTIAFGLRNVTHKEDALRSMLRVLKPGGRLLVLEFSKPSSTLLGKAYDAYSFAFMPLAGKLISNDADSYRYLAESIRMHPNQETLKGMMVEAGFERVTYHNMTGGIVALHRGLKP</sequence>
<dbReference type="GO" id="GO:0009060">
    <property type="term" value="P:aerobic respiration"/>
    <property type="evidence" value="ECO:0007669"/>
    <property type="project" value="UniProtKB-UniRule"/>
</dbReference>
<dbReference type="EC" id="2.1.1.163" evidence="6"/>
<evidence type="ECO:0000313" key="8">
    <source>
        <dbReference type="Proteomes" id="UP000068210"/>
    </source>
</evidence>
<dbReference type="PANTHER" id="PTHR43591">
    <property type="entry name" value="METHYLTRANSFERASE"/>
    <property type="match status" value="1"/>
</dbReference>
<comment type="pathway">
    <text evidence="6">Quinol/quinone metabolism; menaquinone biosynthesis; menaquinol from 1,4-dihydroxy-2-naphthoate: step 2/2.</text>
</comment>
<dbReference type="InterPro" id="IPR004033">
    <property type="entry name" value="UbiE/COQ5_MeTrFase"/>
</dbReference>
<comment type="similarity">
    <text evidence="6">Belongs to the class I-like SAM-binding methyltransferase superfamily. MenG/UbiE family.</text>
</comment>
<protein>
    <recommendedName>
        <fullName evidence="6">Ubiquinone/menaquinone biosynthesis C-methyltransferase UbiE</fullName>
        <ecNumber evidence="6">2.1.1.163</ecNumber>
        <ecNumber evidence="6">2.1.1.201</ecNumber>
    </recommendedName>
    <alternativeName>
        <fullName evidence="6">2-methoxy-6-polyprenyl-1,4-benzoquinol methylase</fullName>
    </alternativeName>
    <alternativeName>
        <fullName evidence="6">Demethylmenaquinone methyltransferase</fullName>
    </alternativeName>
</protein>
<gene>
    <name evidence="6 7" type="primary">ubiE</name>
    <name evidence="7" type="ORF">Achr_6480</name>
</gene>
<feature type="binding site" evidence="6">
    <location>
        <position position="79"/>
    </location>
    <ligand>
        <name>S-adenosyl-L-methionine</name>
        <dbReference type="ChEBI" id="CHEBI:59789"/>
    </ligand>
</feature>
<keyword evidence="1 6" id="KW-0474">Menaquinone biosynthesis</keyword>
<feature type="binding site" evidence="6">
    <location>
        <begin position="128"/>
        <end position="129"/>
    </location>
    <ligand>
        <name>S-adenosyl-L-methionine</name>
        <dbReference type="ChEBI" id="CHEBI:59789"/>
    </ligand>
</feature>
<keyword evidence="7" id="KW-0830">Ubiquinone</keyword>
<evidence type="ECO:0000256" key="3">
    <source>
        <dbReference type="ARBA" id="ARBA00022679"/>
    </source>
</evidence>
<comment type="caution">
    <text evidence="6">Lacks conserved residue(s) required for the propagation of feature annotation.</text>
</comment>
<evidence type="ECO:0000256" key="4">
    <source>
        <dbReference type="ARBA" id="ARBA00022688"/>
    </source>
</evidence>
<feature type="binding site" evidence="6">
    <location>
        <position position="100"/>
    </location>
    <ligand>
        <name>S-adenosyl-L-methionine</name>
        <dbReference type="ChEBI" id="CHEBI:59789"/>
    </ligand>
</feature>
<dbReference type="NCBIfam" id="TIGR01934">
    <property type="entry name" value="MenG_MenH_UbiE"/>
    <property type="match status" value="1"/>
</dbReference>
<comment type="catalytic activity">
    <reaction evidence="6">
        <text>a 2-demethylmenaquinol + S-adenosyl-L-methionine = a menaquinol + S-adenosyl-L-homocysteine + H(+)</text>
        <dbReference type="Rhea" id="RHEA:42640"/>
        <dbReference type="Rhea" id="RHEA-COMP:9539"/>
        <dbReference type="Rhea" id="RHEA-COMP:9563"/>
        <dbReference type="ChEBI" id="CHEBI:15378"/>
        <dbReference type="ChEBI" id="CHEBI:18151"/>
        <dbReference type="ChEBI" id="CHEBI:55437"/>
        <dbReference type="ChEBI" id="CHEBI:57856"/>
        <dbReference type="ChEBI" id="CHEBI:59789"/>
        <dbReference type="EC" id="2.1.1.163"/>
    </reaction>
</comment>
<dbReference type="NCBIfam" id="NF001244">
    <property type="entry name" value="PRK00216.1-5"/>
    <property type="match status" value="1"/>
</dbReference>
<dbReference type="CDD" id="cd02440">
    <property type="entry name" value="AdoMet_MTases"/>
    <property type="match status" value="1"/>
</dbReference>
<dbReference type="InterPro" id="IPR029063">
    <property type="entry name" value="SAM-dependent_MTases_sf"/>
</dbReference>
<dbReference type="Pfam" id="PF01209">
    <property type="entry name" value="Ubie_methyltran"/>
    <property type="match status" value="1"/>
</dbReference>
<organism evidence="7 8">
    <name type="scientific">Azotobacter chroococcum NCIMB 8003</name>
    <dbReference type="NCBI Taxonomy" id="1328314"/>
    <lineage>
        <taxon>Bacteria</taxon>
        <taxon>Pseudomonadati</taxon>
        <taxon>Pseudomonadota</taxon>
        <taxon>Gammaproteobacteria</taxon>
        <taxon>Pseudomonadales</taxon>
        <taxon>Pseudomonadaceae</taxon>
        <taxon>Azotobacter</taxon>
    </lineage>
</organism>
<dbReference type="HOGENOM" id="CLU_037990_0_0_6"/>
<dbReference type="PROSITE" id="PS51608">
    <property type="entry name" value="SAM_MT_UBIE"/>
    <property type="match status" value="1"/>
</dbReference>
<keyword evidence="2 6" id="KW-0489">Methyltransferase</keyword>
<dbReference type="NCBIfam" id="NF001240">
    <property type="entry name" value="PRK00216.1-1"/>
    <property type="match status" value="1"/>
</dbReference>
<dbReference type="PANTHER" id="PTHR43591:SF24">
    <property type="entry name" value="2-METHOXY-6-POLYPRENYL-1,4-BENZOQUINOL METHYLASE, MITOCHONDRIAL"/>
    <property type="match status" value="1"/>
</dbReference>
<dbReference type="UniPathway" id="UPA00232"/>
<dbReference type="RefSeq" id="WP_039801834.1">
    <property type="nucleotide sequence ID" value="NZ_CP010415.1"/>
</dbReference>
<comment type="catalytic activity">
    <reaction evidence="6">
        <text>a 2-methoxy-6-(all-trans-polyprenyl)benzene-1,4-diol + S-adenosyl-L-methionine = a 5-methoxy-2-methyl-3-(all-trans-polyprenyl)benzene-1,4-diol + S-adenosyl-L-homocysteine + H(+)</text>
        <dbReference type="Rhea" id="RHEA:28286"/>
        <dbReference type="Rhea" id="RHEA-COMP:10858"/>
        <dbReference type="Rhea" id="RHEA-COMP:10859"/>
        <dbReference type="ChEBI" id="CHEBI:15378"/>
        <dbReference type="ChEBI" id="CHEBI:57856"/>
        <dbReference type="ChEBI" id="CHEBI:59789"/>
        <dbReference type="ChEBI" id="CHEBI:84166"/>
        <dbReference type="ChEBI" id="CHEBI:84167"/>
        <dbReference type="EC" id="2.1.1.201"/>
    </reaction>
</comment>
<dbReference type="PROSITE" id="PS01184">
    <property type="entry name" value="UBIE_2"/>
    <property type="match status" value="1"/>
</dbReference>
<dbReference type="GO" id="GO:0043770">
    <property type="term" value="F:demethylmenaquinone methyltransferase activity"/>
    <property type="evidence" value="ECO:0007669"/>
    <property type="project" value="UniProtKB-UniRule"/>
</dbReference>
<comment type="function">
    <text evidence="6">Methyltransferase required for the conversion of demethylmenaquinol (DMKH2) to menaquinol (MKH2) and the conversion of 2-polyprenyl-6-methoxy-1,4-benzoquinol (DDMQH2) to 2-polyprenyl-3-methyl-6-methoxy-1,4-benzoquinol (DMQH2).</text>
</comment>
<evidence type="ECO:0000256" key="2">
    <source>
        <dbReference type="ARBA" id="ARBA00022603"/>
    </source>
</evidence>
<dbReference type="InterPro" id="IPR023576">
    <property type="entry name" value="UbiE/COQ5_MeTrFase_CS"/>
</dbReference>
<dbReference type="FunFam" id="3.40.50.150:FF:000014">
    <property type="entry name" value="Ubiquinone/menaquinone biosynthesis C-methyltransferase UbiE"/>
    <property type="match status" value="1"/>
</dbReference>
<dbReference type="AlphaFoldDB" id="A0A0C4WPR3"/>
<name>A0A0C4WPR3_9GAMM</name>
<dbReference type="EMBL" id="CP010415">
    <property type="protein sequence ID" value="AJE20147.1"/>
    <property type="molecule type" value="Genomic_DNA"/>
</dbReference>
<dbReference type="HAMAP" id="MF_01813">
    <property type="entry name" value="MenG_UbiE_methyltr"/>
    <property type="match status" value="1"/>
</dbReference>
<dbReference type="SUPFAM" id="SSF53335">
    <property type="entry name" value="S-adenosyl-L-methionine-dependent methyltransferases"/>
    <property type="match status" value="1"/>
</dbReference>
<accession>A0A0C4WPR3</accession>
<keyword evidence="5 6" id="KW-0949">S-adenosyl-L-methionine</keyword>
<dbReference type="GO" id="GO:0032259">
    <property type="term" value="P:methylation"/>
    <property type="evidence" value="ECO:0007669"/>
    <property type="project" value="UniProtKB-KW"/>
</dbReference>
<dbReference type="KEGG" id="acx:Achr_6480"/>
<dbReference type="Proteomes" id="UP000068210">
    <property type="component" value="Chromosome"/>
</dbReference>
<dbReference type="PROSITE" id="PS01183">
    <property type="entry name" value="UBIE_1"/>
    <property type="match status" value="1"/>
</dbReference>
<reference evidence="7 8" key="1">
    <citation type="journal article" date="2015" name="PLoS ONE">
        <title>Azotobacter Genomes: The Genome of Azotobacter chroococcum NCIMB 8003 (ATCC 4412).</title>
        <authorList>
            <person name="Robson R.L."/>
            <person name="Jones R."/>
            <person name="Robson R.M."/>
            <person name="Schwartz A."/>
            <person name="Richardson T.H."/>
        </authorList>
    </citation>
    <scope>NUCLEOTIDE SEQUENCE [LARGE SCALE GENOMIC DNA]</scope>
    <source>
        <strain evidence="7 8">NCIMB 8003</strain>
    </source>
</reference>
<dbReference type="EC" id="2.1.1.201" evidence="6"/>
<evidence type="ECO:0000313" key="7">
    <source>
        <dbReference type="EMBL" id="AJE20147.1"/>
    </source>
</evidence>